<feature type="compositionally biased region" description="Pro residues" evidence="8">
    <location>
        <begin position="27"/>
        <end position="41"/>
    </location>
</feature>
<dbReference type="SUPFAM" id="SSF55874">
    <property type="entry name" value="ATPase domain of HSP90 chaperone/DNA topoisomerase II/histidine kinase"/>
    <property type="match status" value="1"/>
</dbReference>
<proteinExistence type="predicted"/>
<dbReference type="InterPro" id="IPR003660">
    <property type="entry name" value="HAMP_dom"/>
</dbReference>
<dbReference type="PANTHER" id="PTHR43047">
    <property type="entry name" value="TWO-COMPONENT HISTIDINE PROTEIN KINASE"/>
    <property type="match status" value="1"/>
</dbReference>
<keyword evidence="9" id="KW-1133">Transmembrane helix</keyword>
<dbReference type="SMART" id="SM00304">
    <property type="entry name" value="HAMP"/>
    <property type="match status" value="1"/>
</dbReference>
<dbReference type="PRINTS" id="PR00344">
    <property type="entry name" value="BCTRLSENSOR"/>
</dbReference>
<feature type="modified residue" description="4-aspartylphosphate" evidence="7">
    <location>
        <position position="601"/>
    </location>
</feature>
<keyword evidence="5 13" id="KW-0808">Transferase</keyword>
<dbReference type="Gene3D" id="1.10.287.130">
    <property type="match status" value="1"/>
</dbReference>
<evidence type="ECO:0000259" key="10">
    <source>
        <dbReference type="PROSITE" id="PS50109"/>
    </source>
</evidence>
<dbReference type="SMART" id="SM00387">
    <property type="entry name" value="HATPase_c"/>
    <property type="match status" value="1"/>
</dbReference>
<dbReference type="SMART" id="SM00388">
    <property type="entry name" value="HisKA"/>
    <property type="match status" value="1"/>
</dbReference>
<keyword evidence="6 13" id="KW-0418">Kinase</keyword>
<dbReference type="Gene3D" id="3.30.565.10">
    <property type="entry name" value="Histidine kinase-like ATPase, C-terminal domain"/>
    <property type="match status" value="1"/>
</dbReference>
<dbReference type="CDD" id="cd00082">
    <property type="entry name" value="HisKA"/>
    <property type="match status" value="1"/>
</dbReference>
<comment type="subcellular location">
    <subcellularLocation>
        <location evidence="2">Membrane</location>
    </subcellularLocation>
</comment>
<dbReference type="Gene3D" id="3.40.50.2300">
    <property type="match status" value="1"/>
</dbReference>
<dbReference type="AlphaFoldDB" id="A0A679IQX8"/>
<sequence length="671" mass="71011">MTTAAPSHSPAPAGASGTGAPVSSPMPLQPSMPPPPPPPTPSTHTLVVRGNLQRDLFRLGVVPCAAVALALTGWFTHNRLQTLEAAFDAEGQAVARQVAAMSDLSLYAGDLPALQNVANAALRGGQVTRVEISNSAGVYVTAGPKTTSLAQLRMFTSPVTLREASRASAFAPAGSTAAGETPIGLVQTFRDTTAYTRERSRSLFAGVGIALVALMAAWASVRHMARTVARPLRRVSRTVAALEAGHFEMRCDVVEGGTRGSHELAVLAHDIDRLAERLQSNRQISEERVREATAVALQRMAEAEQAALSRARFLAAASHDLRQPLHAMGLFIDGLLPGASPAQRPAVLRLQESTEFMGVLLDDLLEISRLDAQVLTPSIAKVSLATLFDQLDAQHAATAVEARVRLRWSDRGLAVRTDAAMLQRIVGNLVANALRHAPEGGTVLVAARRSPSGVRIEVRDNGVGIAPIHQGRIFEEFYQVANTERDRRRGFGLGLAICARIATLLGTRITVRSALQAGSTFAFTLPAARLADVVPPEPPPLAPTPLAGLRCLVVDDDPAILDGSRTLLAQWGCEVECVSTGAEAIARMGTGDPHYDAVLCDLQLAGEGDGVDVIDAAKRLQPDAMAVLVSGATGPEVLQRLRHGGVMLLTKPVAPAKLRALLTTRRQLHVS</sequence>
<keyword evidence="4 7" id="KW-0597">Phosphoprotein</keyword>
<dbReference type="GO" id="GO:0005886">
    <property type="term" value="C:plasma membrane"/>
    <property type="evidence" value="ECO:0007669"/>
    <property type="project" value="TreeGrafter"/>
</dbReference>
<evidence type="ECO:0000256" key="7">
    <source>
        <dbReference type="PROSITE-ProRule" id="PRU00169"/>
    </source>
</evidence>
<evidence type="ECO:0000256" key="2">
    <source>
        <dbReference type="ARBA" id="ARBA00004370"/>
    </source>
</evidence>
<dbReference type="Pfam" id="PF00072">
    <property type="entry name" value="Response_reg"/>
    <property type="match status" value="1"/>
</dbReference>
<dbReference type="InterPro" id="IPR005467">
    <property type="entry name" value="His_kinase_dom"/>
</dbReference>
<comment type="catalytic activity">
    <reaction evidence="1">
        <text>ATP + protein L-histidine = ADP + protein N-phospho-L-histidine.</text>
        <dbReference type="EC" id="2.7.13.3"/>
    </reaction>
</comment>
<dbReference type="EMBL" id="LR743507">
    <property type="protein sequence ID" value="CAA2101181.1"/>
    <property type="molecule type" value="Genomic_DNA"/>
</dbReference>
<evidence type="ECO:0000259" key="11">
    <source>
        <dbReference type="PROSITE" id="PS50110"/>
    </source>
</evidence>
<evidence type="ECO:0000256" key="4">
    <source>
        <dbReference type="ARBA" id="ARBA00022553"/>
    </source>
</evidence>
<dbReference type="PROSITE" id="PS50110">
    <property type="entry name" value="RESPONSE_REGULATORY"/>
    <property type="match status" value="1"/>
</dbReference>
<evidence type="ECO:0000256" key="5">
    <source>
        <dbReference type="ARBA" id="ARBA00022679"/>
    </source>
</evidence>
<feature type="domain" description="Response regulatory" evidence="11">
    <location>
        <begin position="550"/>
        <end position="666"/>
    </location>
</feature>
<feature type="compositionally biased region" description="Low complexity" evidence="8">
    <location>
        <begin position="1"/>
        <end position="26"/>
    </location>
</feature>
<dbReference type="SUPFAM" id="SSF47384">
    <property type="entry name" value="Homodimeric domain of signal transducing histidine kinase"/>
    <property type="match status" value="1"/>
</dbReference>
<feature type="transmembrane region" description="Helical" evidence="9">
    <location>
        <begin position="203"/>
        <end position="221"/>
    </location>
</feature>
<keyword evidence="9" id="KW-0812">Transmembrane</keyword>
<evidence type="ECO:0000256" key="9">
    <source>
        <dbReference type="SAM" id="Phobius"/>
    </source>
</evidence>
<dbReference type="EC" id="2.7.13.3" evidence="3"/>
<dbReference type="CDD" id="cd00156">
    <property type="entry name" value="REC"/>
    <property type="match status" value="1"/>
</dbReference>
<dbReference type="CDD" id="cd06225">
    <property type="entry name" value="HAMP"/>
    <property type="match status" value="1"/>
</dbReference>
<dbReference type="SMART" id="SM00448">
    <property type="entry name" value="REC"/>
    <property type="match status" value="1"/>
</dbReference>
<organism evidence="13">
    <name type="scientific">Variovorax paradoxus</name>
    <dbReference type="NCBI Taxonomy" id="34073"/>
    <lineage>
        <taxon>Bacteria</taxon>
        <taxon>Pseudomonadati</taxon>
        <taxon>Pseudomonadota</taxon>
        <taxon>Betaproteobacteria</taxon>
        <taxon>Burkholderiales</taxon>
        <taxon>Comamonadaceae</taxon>
        <taxon>Variovorax</taxon>
    </lineage>
</organism>
<dbReference type="InterPro" id="IPR011006">
    <property type="entry name" value="CheY-like_superfamily"/>
</dbReference>
<dbReference type="InterPro" id="IPR003594">
    <property type="entry name" value="HATPase_dom"/>
</dbReference>
<evidence type="ECO:0000259" key="12">
    <source>
        <dbReference type="PROSITE" id="PS50885"/>
    </source>
</evidence>
<dbReference type="Pfam" id="PF02518">
    <property type="entry name" value="HATPase_c"/>
    <property type="match status" value="1"/>
</dbReference>
<evidence type="ECO:0000256" key="1">
    <source>
        <dbReference type="ARBA" id="ARBA00000085"/>
    </source>
</evidence>
<keyword evidence="9" id="KW-0472">Membrane</keyword>
<dbReference type="InterPro" id="IPR001789">
    <property type="entry name" value="Sig_transdc_resp-reg_receiver"/>
</dbReference>
<dbReference type="InterPro" id="IPR004358">
    <property type="entry name" value="Sig_transdc_His_kin-like_C"/>
</dbReference>
<dbReference type="InterPro" id="IPR036097">
    <property type="entry name" value="HisK_dim/P_sf"/>
</dbReference>
<dbReference type="Pfam" id="PF00672">
    <property type="entry name" value="HAMP"/>
    <property type="match status" value="1"/>
</dbReference>
<protein>
    <recommendedName>
        <fullName evidence="3">histidine kinase</fullName>
        <ecNumber evidence="3">2.7.13.3</ecNumber>
    </recommendedName>
</protein>
<evidence type="ECO:0000256" key="8">
    <source>
        <dbReference type="SAM" id="MobiDB-lite"/>
    </source>
</evidence>
<evidence type="ECO:0000256" key="3">
    <source>
        <dbReference type="ARBA" id="ARBA00012438"/>
    </source>
</evidence>
<dbReference type="PROSITE" id="PS50109">
    <property type="entry name" value="HIS_KIN"/>
    <property type="match status" value="1"/>
</dbReference>
<feature type="transmembrane region" description="Helical" evidence="9">
    <location>
        <begin position="56"/>
        <end position="75"/>
    </location>
</feature>
<dbReference type="CDD" id="cd00075">
    <property type="entry name" value="HATPase"/>
    <property type="match status" value="1"/>
</dbReference>
<dbReference type="GO" id="GO:0000155">
    <property type="term" value="F:phosphorelay sensor kinase activity"/>
    <property type="evidence" value="ECO:0007669"/>
    <property type="project" value="InterPro"/>
</dbReference>
<gene>
    <name evidence="13" type="primary">barA_1</name>
    <name evidence="13" type="ORF">VVAX_01116</name>
</gene>
<name>A0A679IQX8_VARPD</name>
<evidence type="ECO:0000313" key="13">
    <source>
        <dbReference type="EMBL" id="CAA2101181.1"/>
    </source>
</evidence>
<dbReference type="PROSITE" id="PS50885">
    <property type="entry name" value="HAMP"/>
    <property type="match status" value="1"/>
</dbReference>
<feature type="domain" description="Histidine kinase" evidence="10">
    <location>
        <begin position="316"/>
        <end position="529"/>
    </location>
</feature>
<dbReference type="Gene3D" id="6.10.340.10">
    <property type="match status" value="1"/>
</dbReference>
<evidence type="ECO:0000256" key="6">
    <source>
        <dbReference type="ARBA" id="ARBA00022777"/>
    </source>
</evidence>
<reference evidence="13" key="1">
    <citation type="submission" date="2019-12" db="EMBL/GenBank/DDBJ databases">
        <authorList>
            <person name="Cremers G."/>
        </authorList>
    </citation>
    <scope>NUCLEOTIDE SEQUENCE</scope>
    <source>
        <strain evidence="13">Vvax</strain>
    </source>
</reference>
<feature type="domain" description="HAMP" evidence="12">
    <location>
        <begin position="226"/>
        <end position="283"/>
    </location>
</feature>
<dbReference type="PANTHER" id="PTHR43047:SF9">
    <property type="entry name" value="HISTIDINE KINASE"/>
    <property type="match status" value="1"/>
</dbReference>
<dbReference type="Pfam" id="PF00512">
    <property type="entry name" value="HisKA"/>
    <property type="match status" value="1"/>
</dbReference>
<dbReference type="GO" id="GO:0009927">
    <property type="term" value="F:histidine phosphotransfer kinase activity"/>
    <property type="evidence" value="ECO:0007669"/>
    <property type="project" value="TreeGrafter"/>
</dbReference>
<accession>A0A679IQX8</accession>
<feature type="region of interest" description="Disordered" evidence="8">
    <location>
        <begin position="1"/>
        <end position="44"/>
    </location>
</feature>
<dbReference type="RefSeq" id="WP_339088826.1">
    <property type="nucleotide sequence ID" value="NZ_LR743507.1"/>
</dbReference>
<dbReference type="InterPro" id="IPR003661">
    <property type="entry name" value="HisK_dim/P_dom"/>
</dbReference>
<dbReference type="SUPFAM" id="SSF52172">
    <property type="entry name" value="CheY-like"/>
    <property type="match status" value="1"/>
</dbReference>
<dbReference type="InterPro" id="IPR036890">
    <property type="entry name" value="HATPase_C_sf"/>
</dbReference>